<sequence>MKWDTYISSWTEGIKDSVSMPRMSIAPVRVTYRQLTGGKLTIPVKGQTSDPPVKYFSNDDRPYILFSANEDIDAGTELLFDYGVTRKSFSGEGADLPWIDE</sequence>
<evidence type="ECO:0008006" key="2">
    <source>
        <dbReference type="Google" id="ProtNLM"/>
    </source>
</evidence>
<dbReference type="Gene3D" id="2.170.270.10">
    <property type="entry name" value="SET domain"/>
    <property type="match status" value="1"/>
</dbReference>
<proteinExistence type="predicted"/>
<dbReference type="InterPro" id="IPR046341">
    <property type="entry name" value="SET_dom_sf"/>
</dbReference>
<dbReference type="EMBL" id="KV467875">
    <property type="protein sequence ID" value="OCT55983.1"/>
    <property type="molecule type" value="Genomic_DNA"/>
</dbReference>
<dbReference type="AlphaFoldDB" id="A0A974GYY2"/>
<gene>
    <name evidence="1" type="ORF">XELAEV_18004144mg</name>
</gene>
<dbReference type="Proteomes" id="UP000694892">
    <property type="component" value="Unassembled WGS sequence"/>
</dbReference>
<accession>A0A974GYY2</accession>
<dbReference type="SUPFAM" id="SSF82199">
    <property type="entry name" value="SET domain"/>
    <property type="match status" value="1"/>
</dbReference>
<protein>
    <recommendedName>
        <fullName evidence="2">SET domain-containing protein</fullName>
    </recommendedName>
</protein>
<evidence type="ECO:0000313" key="1">
    <source>
        <dbReference type="EMBL" id="OCT55983.1"/>
    </source>
</evidence>
<reference evidence="1" key="1">
    <citation type="submission" date="2016-05" db="EMBL/GenBank/DDBJ databases">
        <title>WGS assembly of Xenopus laevis.</title>
        <authorList>
            <person name="Session A."/>
            <person name="Uno Y."/>
            <person name="Kwon T."/>
            <person name="Chapman J."/>
            <person name="Toyoda A."/>
            <person name="Takahashi S."/>
            <person name="Fukui A."/>
            <person name="Hikosaka A."/>
            <person name="Putnam N."/>
            <person name="Stites J."/>
            <person name="Van Heeringen S."/>
            <person name="Quigley I."/>
            <person name="Heinz S."/>
            <person name="Hellsten U."/>
            <person name="Lyons J."/>
            <person name="Suzuki A."/>
            <person name="Kondo M."/>
            <person name="Ogino H."/>
            <person name="Ochi H."/>
            <person name="Bogdanovic O."/>
            <person name="Lister R."/>
            <person name="Georgiou G."/>
            <person name="Paranjpe S."/>
            <person name="Van Kruijsbergen I."/>
            <person name="Mozaffari S."/>
            <person name="Shu S."/>
            <person name="Schmutz J."/>
            <person name="Jenkins J."/>
            <person name="Grimwood J."/>
            <person name="Carlson J."/>
            <person name="Mitros T."/>
            <person name="Simakov O."/>
            <person name="Heald R."/>
            <person name="Miller K."/>
            <person name="Haudenschild C."/>
            <person name="Kuroki Y."/>
            <person name="Tanaka T."/>
            <person name="Michiue T."/>
            <person name="Watanabe M."/>
            <person name="Kinoshita T."/>
            <person name="Ohta Y."/>
            <person name="Mawaribuchi S."/>
            <person name="Suzuki Y."/>
            <person name="Haramoto Y."/>
            <person name="Yamamoto T."/>
            <person name="Takagi C."/>
            <person name="Kitzman J."/>
            <person name="Shendure J."/>
            <person name="Nakayama T."/>
            <person name="Izutsu Y."/>
            <person name="Robert J."/>
            <person name="Dichmann D."/>
            <person name="Flajnik M."/>
            <person name="Houston D."/>
            <person name="Marcotte E."/>
            <person name="Wallingford J."/>
            <person name="Ito Y."/>
            <person name="Asashima M."/>
            <person name="Ueno N."/>
            <person name="Matsuda Y."/>
            <person name="Jan Veenstra G."/>
            <person name="Fujiyama A."/>
            <person name="Harland R."/>
            <person name="Taira M."/>
            <person name="Rokhsar D.S."/>
        </authorList>
    </citation>
    <scope>NUCLEOTIDE SEQUENCE</scope>
    <source>
        <strain evidence="1">J</strain>
        <tissue evidence="1">Blood</tissue>
    </source>
</reference>
<organism evidence="1">
    <name type="scientific">Xenopus laevis</name>
    <name type="common">African clawed frog</name>
    <dbReference type="NCBI Taxonomy" id="8355"/>
    <lineage>
        <taxon>Eukaryota</taxon>
        <taxon>Metazoa</taxon>
        <taxon>Chordata</taxon>
        <taxon>Craniata</taxon>
        <taxon>Vertebrata</taxon>
        <taxon>Euteleostomi</taxon>
        <taxon>Amphibia</taxon>
        <taxon>Batrachia</taxon>
        <taxon>Anura</taxon>
        <taxon>Pipoidea</taxon>
        <taxon>Pipidae</taxon>
        <taxon>Xenopodinae</taxon>
        <taxon>Xenopus</taxon>
        <taxon>Xenopus</taxon>
    </lineage>
</organism>
<name>A0A974GYY2_XENLA</name>